<proteinExistence type="predicted"/>
<dbReference type="Gene3D" id="3.20.20.450">
    <property type="entry name" value="EAL domain"/>
    <property type="match status" value="1"/>
</dbReference>
<keyword evidence="1" id="KW-0472">Membrane</keyword>
<sequence>MLQILACLNDQHDPWVVLAAAALCVTAALSCALSLRSPGRFRPVLAAVLIGAGAWSTHFVALLAYDPGLPMGFAIGPTLLSVGVALGGSLTGFAVWSASRSWCRPAGGALLGGTIAAMHYLGMGAVRVPGHLTFNPAHIATSLALAAGLGGLALHVLQRDASSRRRLLGAGLLVTTIVSLHFTGMGGVVVWPDPEVAVPPAALPRTQLMLVITTITAVALLAALLVLAIEARMDLAARAAEAGRLRSLADASFEALALLDPEGRVADASSQLALLTGHGREGLIGLPFAALLESGTPEYPTAVLAGGIPVELRRRIIETAAGTRTVVSLRDLRERIATETRMERLAHHDVLTGLANRTLLRRRIEEEIARNRLGGPGFAVLGLDLDRFKPVNDVYGHAAGDQLLQKVSERLSSCLRHSDLCARSGGDEFVILLSLTDEPGRAQALAKRLVGALSQPFDLGFAEVTISLSVGVALFPEDGATAEEVLRAADIALYRAKEGGRAGFAFFHAGMDEEVRQRHALERDLREAVAKGEMSLAWQPQADSATGRVRGFEALLRWQHPERGPVSPAVFIPIAEASGAILPIGAWVLRTAAAEAAGWPNPLRVAVNVSALQIQQGDFPGTVERILAETSLDPARLEVEVTESLLITDTERTLRTLNALKSLGVQLSLDDFGTGYSSLSMLRNFPFDRIKMDRSFISSLTDSDNSAALVHGILGLSRGLGLPVVAEGVETEAQFRVLQAAQCAEIQGYLIGRPQPIGSFGNLTHGGSATVAA</sequence>
<evidence type="ECO:0000313" key="6">
    <source>
        <dbReference type="EMBL" id="TPG44308.1"/>
    </source>
</evidence>
<dbReference type="CDD" id="cd01949">
    <property type="entry name" value="GGDEF"/>
    <property type="match status" value="1"/>
</dbReference>
<dbReference type="GO" id="GO:0003824">
    <property type="term" value="F:catalytic activity"/>
    <property type="evidence" value="ECO:0007669"/>
    <property type="project" value="UniProtKB-ARBA"/>
</dbReference>
<dbReference type="PROSITE" id="PS50112">
    <property type="entry name" value="PAS"/>
    <property type="match status" value="1"/>
</dbReference>
<feature type="domain" description="MHYT" evidence="5">
    <location>
        <begin position="1"/>
        <end position="191"/>
    </location>
</feature>
<dbReference type="InterPro" id="IPR001633">
    <property type="entry name" value="EAL_dom"/>
</dbReference>
<feature type="domain" description="PAS" evidence="2">
    <location>
        <begin position="241"/>
        <end position="285"/>
    </location>
</feature>
<dbReference type="PROSITE" id="PS50883">
    <property type="entry name" value="EAL"/>
    <property type="match status" value="1"/>
</dbReference>
<feature type="transmembrane region" description="Helical" evidence="1">
    <location>
        <begin position="44"/>
        <end position="65"/>
    </location>
</feature>
<feature type="transmembrane region" description="Helical" evidence="1">
    <location>
        <begin position="208"/>
        <end position="229"/>
    </location>
</feature>
<feature type="transmembrane region" description="Helical" evidence="1">
    <location>
        <begin position="169"/>
        <end position="188"/>
    </location>
</feature>
<dbReference type="Gene3D" id="3.30.450.20">
    <property type="entry name" value="PAS domain"/>
    <property type="match status" value="1"/>
</dbReference>
<gene>
    <name evidence="6" type="ORF">EAH89_27315</name>
</gene>
<dbReference type="EMBL" id="RCZP01000053">
    <property type="protein sequence ID" value="TPG44308.1"/>
    <property type="molecule type" value="Genomic_DNA"/>
</dbReference>
<evidence type="ECO:0000259" key="3">
    <source>
        <dbReference type="PROSITE" id="PS50883"/>
    </source>
</evidence>
<dbReference type="Pfam" id="PF03707">
    <property type="entry name" value="MHYT"/>
    <property type="match status" value="2"/>
</dbReference>
<dbReference type="AlphaFoldDB" id="A0A502F2B7"/>
<evidence type="ECO:0000259" key="5">
    <source>
        <dbReference type="PROSITE" id="PS50924"/>
    </source>
</evidence>
<evidence type="ECO:0000313" key="7">
    <source>
        <dbReference type="Proteomes" id="UP000317078"/>
    </source>
</evidence>
<dbReference type="Pfam" id="PF00563">
    <property type="entry name" value="EAL"/>
    <property type="match status" value="1"/>
</dbReference>
<reference evidence="6 7" key="1">
    <citation type="journal article" date="2019" name="Environ. Microbiol.">
        <title>Species interactions and distinct microbial communities in high Arctic permafrost affected cryosols are associated with the CH4 and CO2 gas fluxes.</title>
        <authorList>
            <person name="Altshuler I."/>
            <person name="Hamel J."/>
            <person name="Turney S."/>
            <person name="Magnuson E."/>
            <person name="Levesque R."/>
            <person name="Greer C."/>
            <person name="Whyte L.G."/>
        </authorList>
    </citation>
    <scope>NUCLEOTIDE SEQUENCE [LARGE SCALE GENOMIC DNA]</scope>
    <source>
        <strain evidence="6 7">S9.3B</strain>
    </source>
</reference>
<dbReference type="InterPro" id="IPR043128">
    <property type="entry name" value="Rev_trsase/Diguanyl_cyclase"/>
</dbReference>
<dbReference type="InterPro" id="IPR029787">
    <property type="entry name" value="Nucleotide_cyclase"/>
</dbReference>
<dbReference type="InterPro" id="IPR000014">
    <property type="entry name" value="PAS"/>
</dbReference>
<dbReference type="SMART" id="SM00052">
    <property type="entry name" value="EAL"/>
    <property type="match status" value="1"/>
</dbReference>
<evidence type="ECO:0000259" key="2">
    <source>
        <dbReference type="PROSITE" id="PS50112"/>
    </source>
</evidence>
<feature type="domain" description="GGDEF" evidence="4">
    <location>
        <begin position="376"/>
        <end position="509"/>
    </location>
</feature>
<dbReference type="InterPro" id="IPR035965">
    <property type="entry name" value="PAS-like_dom_sf"/>
</dbReference>
<dbReference type="SUPFAM" id="SSF141868">
    <property type="entry name" value="EAL domain-like"/>
    <property type="match status" value="1"/>
</dbReference>
<protein>
    <submittedName>
        <fullName evidence="6">EAL domain-containing protein</fullName>
    </submittedName>
</protein>
<keyword evidence="1" id="KW-1133">Transmembrane helix</keyword>
<feature type="transmembrane region" description="Helical" evidence="1">
    <location>
        <begin position="71"/>
        <end position="96"/>
    </location>
</feature>
<dbReference type="CDD" id="cd01948">
    <property type="entry name" value="EAL"/>
    <property type="match status" value="1"/>
</dbReference>
<dbReference type="SUPFAM" id="SSF55785">
    <property type="entry name" value="PYP-like sensor domain (PAS domain)"/>
    <property type="match status" value="1"/>
</dbReference>
<feature type="transmembrane region" description="Helical" evidence="1">
    <location>
        <begin position="138"/>
        <end position="157"/>
    </location>
</feature>
<keyword evidence="7" id="KW-1185">Reference proteome</keyword>
<feature type="transmembrane region" description="Helical" evidence="1">
    <location>
        <begin position="15"/>
        <end position="35"/>
    </location>
</feature>
<dbReference type="PANTHER" id="PTHR44757">
    <property type="entry name" value="DIGUANYLATE CYCLASE DGCP"/>
    <property type="match status" value="1"/>
</dbReference>
<dbReference type="FunFam" id="3.30.70.270:FF:000001">
    <property type="entry name" value="Diguanylate cyclase domain protein"/>
    <property type="match status" value="1"/>
</dbReference>
<dbReference type="OrthoDB" id="9793210at2"/>
<dbReference type="PROSITE" id="PS50924">
    <property type="entry name" value="MHYT"/>
    <property type="match status" value="1"/>
</dbReference>
<keyword evidence="1" id="KW-0812">Transmembrane</keyword>
<dbReference type="Proteomes" id="UP000317078">
    <property type="component" value="Unassembled WGS sequence"/>
</dbReference>
<dbReference type="InterPro" id="IPR005330">
    <property type="entry name" value="MHYT_dom"/>
</dbReference>
<dbReference type="PANTHER" id="PTHR44757:SF2">
    <property type="entry name" value="BIOFILM ARCHITECTURE MAINTENANCE PROTEIN MBAA"/>
    <property type="match status" value="1"/>
</dbReference>
<dbReference type="RefSeq" id="WP_140886890.1">
    <property type="nucleotide sequence ID" value="NZ_RCZP01000053.1"/>
</dbReference>
<evidence type="ECO:0000256" key="1">
    <source>
        <dbReference type="PROSITE-ProRule" id="PRU00244"/>
    </source>
</evidence>
<dbReference type="Gene3D" id="3.30.70.270">
    <property type="match status" value="1"/>
</dbReference>
<dbReference type="Pfam" id="PF00990">
    <property type="entry name" value="GGDEF"/>
    <property type="match status" value="1"/>
</dbReference>
<dbReference type="InterPro" id="IPR000160">
    <property type="entry name" value="GGDEF_dom"/>
</dbReference>
<dbReference type="SUPFAM" id="SSF55073">
    <property type="entry name" value="Nucleotide cyclase"/>
    <property type="match status" value="1"/>
</dbReference>
<feature type="domain" description="EAL" evidence="3">
    <location>
        <begin position="518"/>
        <end position="768"/>
    </location>
</feature>
<accession>A0A502F2B7</accession>
<dbReference type="PROSITE" id="PS50887">
    <property type="entry name" value="GGDEF"/>
    <property type="match status" value="1"/>
</dbReference>
<dbReference type="InterPro" id="IPR052155">
    <property type="entry name" value="Biofilm_reg_signaling"/>
</dbReference>
<dbReference type="SMART" id="SM00267">
    <property type="entry name" value="GGDEF"/>
    <property type="match status" value="1"/>
</dbReference>
<name>A0A502F2B7_9PROT</name>
<feature type="transmembrane region" description="Helical" evidence="1">
    <location>
        <begin position="108"/>
        <end position="126"/>
    </location>
</feature>
<comment type="caution">
    <text evidence="6">The sequence shown here is derived from an EMBL/GenBank/DDBJ whole genome shotgun (WGS) entry which is preliminary data.</text>
</comment>
<dbReference type="GO" id="GO:0016020">
    <property type="term" value="C:membrane"/>
    <property type="evidence" value="ECO:0007669"/>
    <property type="project" value="UniProtKB-UniRule"/>
</dbReference>
<dbReference type="InterPro" id="IPR035919">
    <property type="entry name" value="EAL_sf"/>
</dbReference>
<organism evidence="6 7">
    <name type="scientific">Muricoccus nepalensis</name>
    <dbReference type="NCBI Taxonomy" id="1854500"/>
    <lineage>
        <taxon>Bacteria</taxon>
        <taxon>Pseudomonadati</taxon>
        <taxon>Pseudomonadota</taxon>
        <taxon>Alphaproteobacteria</taxon>
        <taxon>Acetobacterales</taxon>
        <taxon>Roseomonadaceae</taxon>
        <taxon>Muricoccus</taxon>
    </lineage>
</organism>
<evidence type="ECO:0000259" key="4">
    <source>
        <dbReference type="PROSITE" id="PS50887"/>
    </source>
</evidence>
<dbReference type="NCBIfam" id="TIGR00254">
    <property type="entry name" value="GGDEF"/>
    <property type="match status" value="1"/>
</dbReference>